<comment type="caution">
    <text evidence="11">The sequence shown here is derived from an EMBL/GenBank/DDBJ whole genome shotgun (WGS) entry which is preliminary data.</text>
</comment>
<feature type="region of interest" description="Disordered" evidence="7">
    <location>
        <begin position="794"/>
        <end position="813"/>
    </location>
</feature>
<evidence type="ECO:0000259" key="9">
    <source>
        <dbReference type="Pfam" id="PF08016"/>
    </source>
</evidence>
<accession>A0AAU9IKY9</accession>
<evidence type="ECO:0000256" key="6">
    <source>
        <dbReference type="SAM" id="Coils"/>
    </source>
</evidence>
<evidence type="ECO:0000256" key="1">
    <source>
        <dbReference type="ARBA" id="ARBA00004141"/>
    </source>
</evidence>
<dbReference type="InterPro" id="IPR051223">
    <property type="entry name" value="Polycystin"/>
</dbReference>
<evidence type="ECO:0000256" key="8">
    <source>
        <dbReference type="SAM" id="Phobius"/>
    </source>
</evidence>
<evidence type="ECO:0000256" key="7">
    <source>
        <dbReference type="SAM" id="MobiDB-lite"/>
    </source>
</evidence>
<dbReference type="GO" id="GO:0016020">
    <property type="term" value="C:membrane"/>
    <property type="evidence" value="ECO:0007669"/>
    <property type="project" value="UniProtKB-SubCell"/>
</dbReference>
<feature type="transmembrane region" description="Helical" evidence="8">
    <location>
        <begin position="736"/>
        <end position="756"/>
    </location>
</feature>
<sequence>MFDDASYSDILKRKRIELANLNKKKDRIIDENEILAEQLENYEQKIEDKKKELAYKQGKEDETIEIKSSFTGGDAERREKELEEWVKYKLIDLIKTDDESEGKDKRTRLQEYESEVPLIITSVYIRFVPGLRDGDFEKFEKMDPHEALFKINKTTTFHDLKATACEFWQIKDPDSVGFRANNFALLGLFMDENVQECIINERIPPEFWLFSIDNQAKSSFTTLNDCFLDPSIISQFKVGSVKRRFAGRARGLSDRQHMNNFKKLSEMYKGLESFKRVDIDLNDDAILKEKTQGSYASFNTMIIILVCLAISAALNIVRRNVNSDYWLQKGINQGLLVDFSDQKNYWAISTFDDVDKFVINVLAPNVFNSQYLYQNNFIRRYYLVGPVRIRQVRTKEMDCPEASNWDISSNFTCYHQAYTSSTKYTENIEGKTDSWNVYQSASETGIDWNFDGEFSSYDGSGYIYDSWPSNTTKEQFINSYMALKAANWIWLETRGLFLSFNLYAPTYEKFISVCMVMEISTTGLVFPTYFHSSVFKLFHEGTSKDDSMLILEIVRFILGFYLLYITVRMVMRKTDDSRNYQYLFTTRGVGDLIIFCLIVSAFAFNFKHDIKKSHILREKYTDLQQSAEDYNTYITLNAWLILLFMLRMLSFLNITKKVGTYLLTMQMAARNVICLIFILGPILLGLLMVTYNIYGANNYYWRTFSWNILSDIMFLLGLGSIDDLIKLAPTWTVGFLYVYFFAIVFFLFSAFLALLIDTYRRVFLRNKSLSIAKKEQQDKVKSIYKEWLYSSAPCFKPKPEEEKHEDSEEDNYA</sequence>
<feature type="transmembrane region" description="Helical" evidence="8">
    <location>
        <begin position="672"/>
        <end position="694"/>
    </location>
</feature>
<dbReference type="EMBL" id="CAJZBQ010000015">
    <property type="protein sequence ID" value="CAG9316204.1"/>
    <property type="molecule type" value="Genomic_DNA"/>
</dbReference>
<dbReference type="InterPro" id="IPR013122">
    <property type="entry name" value="PKD1_2_channel"/>
</dbReference>
<evidence type="ECO:0000259" key="10">
    <source>
        <dbReference type="Pfam" id="PF20519"/>
    </source>
</evidence>
<dbReference type="Pfam" id="PF08016">
    <property type="entry name" value="PKD_channel"/>
    <property type="match status" value="1"/>
</dbReference>
<keyword evidence="5 8" id="KW-0472">Membrane</keyword>
<dbReference type="Pfam" id="PF20519">
    <property type="entry name" value="Polycystin_dom"/>
    <property type="match status" value="1"/>
</dbReference>
<keyword evidence="3 8" id="KW-0812">Transmembrane</keyword>
<dbReference type="PANTHER" id="PTHR10877">
    <property type="entry name" value="POLYCYSTIN FAMILY MEMBER"/>
    <property type="match status" value="1"/>
</dbReference>
<feature type="transmembrane region" description="Helical" evidence="8">
    <location>
        <begin position="588"/>
        <end position="606"/>
    </location>
</feature>
<feature type="transmembrane region" description="Helical" evidence="8">
    <location>
        <begin position="510"/>
        <end position="529"/>
    </location>
</feature>
<evidence type="ECO:0000256" key="3">
    <source>
        <dbReference type="ARBA" id="ARBA00022692"/>
    </source>
</evidence>
<comment type="subcellular location">
    <subcellularLocation>
        <location evidence="1">Membrane</location>
        <topology evidence="1">Multi-pass membrane protein</topology>
    </subcellularLocation>
</comment>
<feature type="domain" description="Polycystin" evidence="10">
    <location>
        <begin position="346"/>
        <end position="528"/>
    </location>
</feature>
<evidence type="ECO:0000256" key="2">
    <source>
        <dbReference type="ARBA" id="ARBA00007200"/>
    </source>
</evidence>
<dbReference type="PANTHER" id="PTHR10877:SF183">
    <property type="entry name" value="AT14535P-RELATED"/>
    <property type="match status" value="1"/>
</dbReference>
<feature type="transmembrane region" description="Helical" evidence="8">
    <location>
        <begin position="295"/>
        <end position="317"/>
    </location>
</feature>
<keyword evidence="6" id="KW-0175">Coiled coil</keyword>
<feature type="domain" description="Polycystin cation channel PKD1/PKD2" evidence="9">
    <location>
        <begin position="548"/>
        <end position="762"/>
    </location>
</feature>
<protein>
    <submittedName>
        <fullName evidence="11">Uncharacterized protein</fullName>
    </submittedName>
</protein>
<gene>
    <name evidence="11" type="ORF">BSTOLATCC_MIC15641</name>
</gene>
<evidence type="ECO:0000256" key="4">
    <source>
        <dbReference type="ARBA" id="ARBA00022989"/>
    </source>
</evidence>
<dbReference type="InterPro" id="IPR046791">
    <property type="entry name" value="Polycystin_dom"/>
</dbReference>
<proteinExistence type="inferred from homology"/>
<evidence type="ECO:0000313" key="12">
    <source>
        <dbReference type="Proteomes" id="UP001162131"/>
    </source>
</evidence>
<reference evidence="11" key="1">
    <citation type="submission" date="2021-09" db="EMBL/GenBank/DDBJ databases">
        <authorList>
            <consortium name="AG Swart"/>
            <person name="Singh M."/>
            <person name="Singh A."/>
            <person name="Seah K."/>
            <person name="Emmerich C."/>
        </authorList>
    </citation>
    <scope>NUCLEOTIDE SEQUENCE</scope>
    <source>
        <strain evidence="11">ATCC30299</strain>
    </source>
</reference>
<organism evidence="11 12">
    <name type="scientific">Blepharisma stoltei</name>
    <dbReference type="NCBI Taxonomy" id="1481888"/>
    <lineage>
        <taxon>Eukaryota</taxon>
        <taxon>Sar</taxon>
        <taxon>Alveolata</taxon>
        <taxon>Ciliophora</taxon>
        <taxon>Postciliodesmatophora</taxon>
        <taxon>Heterotrichea</taxon>
        <taxon>Heterotrichida</taxon>
        <taxon>Blepharismidae</taxon>
        <taxon>Blepharisma</taxon>
    </lineage>
</organism>
<feature type="transmembrane region" description="Helical" evidence="8">
    <location>
        <begin position="633"/>
        <end position="652"/>
    </location>
</feature>
<evidence type="ECO:0000313" key="11">
    <source>
        <dbReference type="EMBL" id="CAG9316204.1"/>
    </source>
</evidence>
<evidence type="ECO:0000256" key="5">
    <source>
        <dbReference type="ARBA" id="ARBA00023136"/>
    </source>
</evidence>
<feature type="transmembrane region" description="Helical" evidence="8">
    <location>
        <begin position="549"/>
        <end position="567"/>
    </location>
</feature>
<name>A0AAU9IKY9_9CILI</name>
<dbReference type="AlphaFoldDB" id="A0AAU9IKY9"/>
<keyword evidence="4 8" id="KW-1133">Transmembrane helix</keyword>
<keyword evidence="12" id="KW-1185">Reference proteome</keyword>
<feature type="compositionally biased region" description="Basic and acidic residues" evidence="7">
    <location>
        <begin position="797"/>
        <end position="806"/>
    </location>
</feature>
<feature type="coiled-coil region" evidence="6">
    <location>
        <begin position="11"/>
        <end position="59"/>
    </location>
</feature>
<dbReference type="Proteomes" id="UP001162131">
    <property type="component" value="Unassembled WGS sequence"/>
</dbReference>
<comment type="similarity">
    <text evidence="2">Belongs to the polycystin family.</text>
</comment>